<evidence type="ECO:0000256" key="5">
    <source>
        <dbReference type="SAM" id="MobiDB-lite"/>
    </source>
</evidence>
<sequence>MPSSDPPSPASGKDSAAASSSTRSPGTFSLSLGAGKASKPSPLARKPLTTSGTKRPHSSLHDSDDEDDAAAGAQPQLVSSFDHSAGGAISIDGPAEKKAPLTIPTLKNRDWREESRRKRSKNLLPPEVQAAQQAGQASSSSSSANERDFDVVNSGPQAFGLNFVRREEVVIAPQGTSDLVEDGQAAESSSATVTATPTPKTMDELALEALTSDGTNKTGSNLVLPAVEEARTTGADRPALWEARNEDEAFRMDIESRPESASLDAYSAVPVEEFGAALLRGMGWKEGDAVGKRREQVTKPRVVERRPALLGIGAKEVPGGMEEFGAWGKAASGGGGPGKGRKQRAVDKIYNPVVLKNTKTGEMLTEDELKAKAEEQKRLIEEEDWKERRDRNLAADRDRKRDKERSRRSSRERERENDRDRDSRDSSTHRRYRDHRDSDRDSYKHESSSRSRHSSSRRDRDREYDDYSRSSESSSSRRRRRNDDYDDDDGRDYYKDDRKDRDKDRDRRRERDREDRRYDSTSSSSRRRDRDRDYRRD</sequence>
<dbReference type="GO" id="GO:0005681">
    <property type="term" value="C:spliceosomal complex"/>
    <property type="evidence" value="ECO:0007669"/>
    <property type="project" value="UniProtKB-UniRule"/>
</dbReference>
<dbReference type="Proteomes" id="UP000076632">
    <property type="component" value="Unassembled WGS sequence"/>
</dbReference>
<dbReference type="Pfam" id="PF12656">
    <property type="entry name" value="G-patch_2"/>
    <property type="match status" value="1"/>
</dbReference>
<evidence type="ECO:0000259" key="6">
    <source>
        <dbReference type="PROSITE" id="PS50174"/>
    </source>
</evidence>
<dbReference type="SMART" id="SM00443">
    <property type="entry name" value="G_patch"/>
    <property type="match status" value="1"/>
</dbReference>
<dbReference type="EMBL" id="KV407456">
    <property type="protein sequence ID" value="KZF24598.1"/>
    <property type="molecule type" value="Genomic_DNA"/>
</dbReference>
<reference evidence="7 8" key="1">
    <citation type="journal article" date="2016" name="Fungal Biol.">
        <title>The genome of Xylona heveae provides a window into fungal endophytism.</title>
        <authorList>
            <person name="Gazis R."/>
            <person name="Kuo A."/>
            <person name="Riley R."/>
            <person name="LaButti K."/>
            <person name="Lipzen A."/>
            <person name="Lin J."/>
            <person name="Amirebrahimi M."/>
            <person name="Hesse C.N."/>
            <person name="Spatafora J.W."/>
            <person name="Henrissat B."/>
            <person name="Hainaut M."/>
            <person name="Grigoriev I.V."/>
            <person name="Hibbett D.S."/>
        </authorList>
    </citation>
    <scope>NUCLEOTIDE SEQUENCE [LARGE SCALE GENOMIC DNA]</scope>
    <source>
        <strain evidence="7 8">TC161</strain>
    </source>
</reference>
<keyword evidence="4" id="KW-0507">mRNA processing</keyword>
<dbReference type="InterPro" id="IPR026822">
    <property type="entry name" value="Spp2/MOS2_G-patch"/>
</dbReference>
<comment type="similarity">
    <text evidence="2 4">Belongs to the SPP2 family.</text>
</comment>
<keyword evidence="4" id="KW-0508">mRNA splicing</keyword>
<name>A0A165I9V3_XYLHT</name>
<gene>
    <name evidence="7" type="ORF">L228DRAFT_245568</name>
</gene>
<evidence type="ECO:0000313" key="8">
    <source>
        <dbReference type="Proteomes" id="UP000076632"/>
    </source>
</evidence>
<evidence type="ECO:0000256" key="2">
    <source>
        <dbReference type="ARBA" id="ARBA00008576"/>
    </source>
</evidence>
<dbReference type="GO" id="GO:0000398">
    <property type="term" value="P:mRNA splicing, via spliceosome"/>
    <property type="evidence" value="ECO:0007669"/>
    <property type="project" value="UniProtKB-UniRule"/>
</dbReference>
<feature type="compositionally biased region" description="Basic and acidic residues" evidence="5">
    <location>
        <begin position="491"/>
        <end position="519"/>
    </location>
</feature>
<dbReference type="InterPro" id="IPR000467">
    <property type="entry name" value="G_patch_dom"/>
</dbReference>
<keyword evidence="3 4" id="KW-0539">Nucleus</keyword>
<dbReference type="PANTHER" id="PTHR15818:SF2">
    <property type="entry name" value="G-PATCH DOMAIN AND KOW MOTIFS-CONTAINING PROTEIN"/>
    <property type="match status" value="1"/>
</dbReference>
<feature type="region of interest" description="Disordered" evidence="5">
    <location>
        <begin position="1"/>
        <end position="151"/>
    </location>
</feature>
<feature type="region of interest" description="Disordered" evidence="5">
    <location>
        <begin position="376"/>
        <end position="537"/>
    </location>
</feature>
<dbReference type="InterPro" id="IPR045166">
    <property type="entry name" value="Spp2-like"/>
</dbReference>
<keyword evidence="8" id="KW-1185">Reference proteome</keyword>
<dbReference type="PANTHER" id="PTHR15818">
    <property type="entry name" value="G PATCH AND KOW-CONTAINING"/>
    <property type="match status" value="1"/>
</dbReference>
<dbReference type="OrthoDB" id="5577072at2759"/>
<feature type="compositionally biased region" description="Basic and acidic residues" evidence="5">
    <location>
        <begin position="526"/>
        <end position="537"/>
    </location>
</feature>
<dbReference type="OMA" id="AWGKSAM"/>
<feature type="domain" description="G-patch" evidence="6">
    <location>
        <begin position="271"/>
        <end position="317"/>
    </location>
</feature>
<evidence type="ECO:0000313" key="7">
    <source>
        <dbReference type="EMBL" id="KZF24598.1"/>
    </source>
</evidence>
<evidence type="ECO:0000256" key="3">
    <source>
        <dbReference type="ARBA" id="ARBA00023242"/>
    </source>
</evidence>
<feature type="region of interest" description="Disordered" evidence="5">
    <location>
        <begin position="178"/>
        <end position="200"/>
    </location>
</feature>
<comment type="subcellular location">
    <subcellularLocation>
        <location evidence="1 4">Nucleus</location>
    </subcellularLocation>
</comment>
<dbReference type="InParanoid" id="A0A165I9V3"/>
<dbReference type="PROSITE" id="PS50174">
    <property type="entry name" value="G_PATCH"/>
    <property type="match status" value="1"/>
</dbReference>
<evidence type="ECO:0000256" key="4">
    <source>
        <dbReference type="RuleBase" id="RU369096"/>
    </source>
</evidence>
<feature type="region of interest" description="Disordered" evidence="5">
    <location>
        <begin position="327"/>
        <end position="346"/>
    </location>
</feature>
<keyword evidence="4" id="KW-0747">Spliceosome</keyword>
<proteinExistence type="inferred from homology"/>
<dbReference type="GO" id="GO:0003676">
    <property type="term" value="F:nucleic acid binding"/>
    <property type="evidence" value="ECO:0007669"/>
    <property type="project" value="InterPro"/>
</dbReference>
<dbReference type="RefSeq" id="XP_018190153.1">
    <property type="nucleotide sequence ID" value="XM_018332197.1"/>
</dbReference>
<dbReference type="GeneID" id="28897334"/>
<protein>
    <recommendedName>
        <fullName evidence="4">Pre-mRNA-splicing factor</fullName>
    </recommendedName>
</protein>
<feature type="compositionally biased region" description="Basic and acidic residues" evidence="5">
    <location>
        <begin position="376"/>
        <end position="449"/>
    </location>
</feature>
<dbReference type="STRING" id="1328760.A0A165I9V3"/>
<comment type="function">
    <text evidence="4">Involved in spliceosome maturation and the first step of pre-mRNA splicing.</text>
</comment>
<feature type="compositionally biased region" description="Low complexity" evidence="5">
    <location>
        <begin position="129"/>
        <end position="144"/>
    </location>
</feature>
<accession>A0A165I9V3</accession>
<evidence type="ECO:0000256" key="1">
    <source>
        <dbReference type="ARBA" id="ARBA00004123"/>
    </source>
</evidence>
<feature type="compositionally biased region" description="Low complexity" evidence="5">
    <location>
        <begin position="10"/>
        <end position="21"/>
    </location>
</feature>
<feature type="compositionally biased region" description="Basic and acidic residues" evidence="5">
    <location>
        <begin position="456"/>
        <end position="469"/>
    </location>
</feature>
<dbReference type="AlphaFoldDB" id="A0A165I9V3"/>
<feature type="compositionally biased region" description="Basic and acidic residues" evidence="5">
    <location>
        <begin position="107"/>
        <end position="116"/>
    </location>
</feature>
<feature type="compositionally biased region" description="Low complexity" evidence="5">
    <location>
        <begin position="185"/>
        <end position="198"/>
    </location>
</feature>
<organism evidence="7 8">
    <name type="scientific">Xylona heveae (strain CBS 132557 / TC161)</name>
    <dbReference type="NCBI Taxonomy" id="1328760"/>
    <lineage>
        <taxon>Eukaryota</taxon>
        <taxon>Fungi</taxon>
        <taxon>Dikarya</taxon>
        <taxon>Ascomycota</taxon>
        <taxon>Pezizomycotina</taxon>
        <taxon>Xylonomycetes</taxon>
        <taxon>Xylonales</taxon>
        <taxon>Xylonaceae</taxon>
        <taxon>Xylona</taxon>
    </lineage>
</organism>